<sequence>MKPTGILISAFSAAVLFSCDLDRENTESVSGNRTIYAGIADYSSGKNDMTAPGGTGDITGISGYLFENGEFSRYCHEFYDTGNGYGLPVGNLSGKLYIIARADGAPSIETPPVGYPETEWKKTVISSRGATGIFYTGEVSLAGADPGNPAIHAVLTRGVARFDLRIDVSGEALVSRITFENTARKAFLFPGNDVLTPPESDYEDIVYKPDTPADSDTEAIACMLEQESGNVKVRVEATVDGKAYELEAGLPEKIKRNTIYTVTLRKRTADAEISLSVQDWGEGGHTDAVPDRGKNITVDKERSVIPEGVGISDDGRTLVLPHTGTEILLAADCDEELELVPVSEDLISVETDLSAGTNVFRISKKLFAPGDGMIVKDIVFRRKGLENIYPDDRITLKMEANPTVLVGKIRFGQGVYSYDFGSYADNEFGVFTLPEGKKISVEFADGEDRWMTVEPSGDGGRTFRLLGGWRPNDPTADGRKQSGKIVISDLDGTGREEYTVTRRNYGLPVTWLHGVWWCKYNSMGNSRNFADQILSSDDPAAKAGQTLFEYLGACSPEEYYRLWGWAYLGDSGKGMKVVEQDGMAVMEGYKGGSKVNINRLDPLALSPAGYELPSLEDFNRVFDATGTVWVMWDGTHVLASPWEGHSIVKREQKRKNDIRIGSLTLSDLIYVAMSSPDFPEYEPVVWYGPSPQWDNTGILHYGHYNNILFSVYAPDGGGWYFGGYPNGLYLQKNGAGNNDTRILRFKKSDVEYIY</sequence>
<dbReference type="EMBL" id="JADIMH010000038">
    <property type="protein sequence ID" value="MBO8467460.1"/>
    <property type="molecule type" value="Genomic_DNA"/>
</dbReference>
<comment type="caution">
    <text evidence="1">The sequence shown here is derived from an EMBL/GenBank/DDBJ whole genome shotgun (WGS) entry which is preliminary data.</text>
</comment>
<gene>
    <name evidence="1" type="ORF">IAB99_06825</name>
</gene>
<reference evidence="1" key="1">
    <citation type="submission" date="2020-10" db="EMBL/GenBank/DDBJ databases">
        <authorList>
            <person name="Gilroy R."/>
        </authorList>
    </citation>
    <scope>NUCLEOTIDE SEQUENCE</scope>
    <source>
        <strain evidence="1">B1-15692</strain>
    </source>
</reference>
<accession>A0A9D9I841</accession>
<organism evidence="1 2">
    <name type="scientific">Candidatus Cryptobacteroides faecipullorum</name>
    <dbReference type="NCBI Taxonomy" id="2840764"/>
    <lineage>
        <taxon>Bacteria</taxon>
        <taxon>Pseudomonadati</taxon>
        <taxon>Bacteroidota</taxon>
        <taxon>Bacteroidia</taxon>
        <taxon>Bacteroidales</taxon>
        <taxon>Candidatus Cryptobacteroides</taxon>
    </lineage>
</organism>
<dbReference type="AlphaFoldDB" id="A0A9D9I841"/>
<proteinExistence type="predicted"/>
<evidence type="ECO:0000313" key="1">
    <source>
        <dbReference type="EMBL" id="MBO8467460.1"/>
    </source>
</evidence>
<name>A0A9D9I841_9BACT</name>
<evidence type="ECO:0000313" key="2">
    <source>
        <dbReference type="Proteomes" id="UP000823660"/>
    </source>
</evidence>
<dbReference type="Proteomes" id="UP000823660">
    <property type="component" value="Unassembled WGS sequence"/>
</dbReference>
<protein>
    <recommendedName>
        <fullName evidence="3">Lipoprotein</fullName>
    </recommendedName>
</protein>
<reference evidence="1" key="2">
    <citation type="journal article" date="2021" name="PeerJ">
        <title>Extensive microbial diversity within the chicken gut microbiome revealed by metagenomics and culture.</title>
        <authorList>
            <person name="Gilroy R."/>
            <person name="Ravi A."/>
            <person name="Getino M."/>
            <person name="Pursley I."/>
            <person name="Horton D.L."/>
            <person name="Alikhan N.F."/>
            <person name="Baker D."/>
            <person name="Gharbi K."/>
            <person name="Hall N."/>
            <person name="Watson M."/>
            <person name="Adriaenssens E.M."/>
            <person name="Foster-Nyarko E."/>
            <person name="Jarju S."/>
            <person name="Secka A."/>
            <person name="Antonio M."/>
            <person name="Oren A."/>
            <person name="Chaudhuri R.R."/>
            <person name="La Ragione R."/>
            <person name="Hildebrand F."/>
            <person name="Pallen M.J."/>
        </authorList>
    </citation>
    <scope>NUCLEOTIDE SEQUENCE</scope>
    <source>
        <strain evidence="1">B1-15692</strain>
    </source>
</reference>
<evidence type="ECO:0008006" key="3">
    <source>
        <dbReference type="Google" id="ProtNLM"/>
    </source>
</evidence>
<dbReference type="PROSITE" id="PS51257">
    <property type="entry name" value="PROKAR_LIPOPROTEIN"/>
    <property type="match status" value="1"/>
</dbReference>